<proteinExistence type="inferred from homology"/>
<name>A0A2C9CAS9_KUEST</name>
<dbReference type="InterPro" id="IPR036388">
    <property type="entry name" value="WH-like_DNA-bd_sf"/>
</dbReference>
<feature type="compositionally biased region" description="Basic residues" evidence="3">
    <location>
        <begin position="10"/>
        <end position="25"/>
    </location>
</feature>
<evidence type="ECO:0000256" key="2">
    <source>
        <dbReference type="ARBA" id="ARBA00024764"/>
    </source>
</evidence>
<dbReference type="RefSeq" id="WP_099323723.1">
    <property type="nucleotide sequence ID" value="NZ_LT934425.1"/>
</dbReference>
<feature type="region of interest" description="Disordered" evidence="3">
    <location>
        <begin position="1"/>
        <end position="25"/>
    </location>
</feature>
<evidence type="ECO:0000313" key="5">
    <source>
        <dbReference type="Proteomes" id="UP000221734"/>
    </source>
</evidence>
<gene>
    <name evidence="4" type="ORF">KSMBR1_0290</name>
</gene>
<dbReference type="Proteomes" id="UP000221734">
    <property type="component" value="Chromosome Kuenenia_stuttgartiensis_MBR1"/>
</dbReference>
<protein>
    <submittedName>
        <fullName evidence="4">Uncharacterized protein</fullName>
    </submittedName>
</protein>
<evidence type="ECO:0000256" key="3">
    <source>
        <dbReference type="SAM" id="MobiDB-lite"/>
    </source>
</evidence>
<dbReference type="SUPFAM" id="SSF88659">
    <property type="entry name" value="Sigma3 and sigma4 domains of RNA polymerase sigma factors"/>
    <property type="match status" value="1"/>
</dbReference>
<keyword evidence="5" id="KW-1185">Reference proteome</keyword>
<evidence type="ECO:0000313" key="4">
    <source>
        <dbReference type="EMBL" id="SOH02806.1"/>
    </source>
</evidence>
<dbReference type="Pfam" id="PF04297">
    <property type="entry name" value="UPF0122"/>
    <property type="match status" value="1"/>
</dbReference>
<comment type="similarity">
    <text evidence="1">Belongs to the UPF0122 family.</text>
</comment>
<dbReference type="Gene3D" id="1.10.10.10">
    <property type="entry name" value="Winged helix-like DNA-binding domain superfamily/Winged helix DNA-binding domain"/>
    <property type="match status" value="1"/>
</dbReference>
<evidence type="ECO:0000256" key="1">
    <source>
        <dbReference type="ARBA" id="ARBA00008720"/>
    </source>
</evidence>
<comment type="function">
    <text evidence="2">Might take part in the signal recognition particle (SRP) pathway. This is inferred from the conservation of its genetic proximity to ftsY/ffh. May be a regulatory protein.</text>
</comment>
<accession>A0A2C9CAS9</accession>
<dbReference type="KEGG" id="kst:KSMBR1_0290"/>
<sequence>MVKNEPEPKRKNKPRRKNKPVNPLKKKPFKIDIGRALELRYKNGMSYSEIARHFGVAKSGVHAILEKFTNLIREPEELEFYEKYKTKLLSSAELKILEKLMDDETIKGASLNNAAYAFQNLFNANRLERGKSTSNIDLHASLEEIASLEAEYEELKGMLED</sequence>
<reference evidence="5" key="1">
    <citation type="submission" date="2017-10" db="EMBL/GenBank/DDBJ databases">
        <authorList>
            <person name="Frank J."/>
        </authorList>
    </citation>
    <scope>NUCLEOTIDE SEQUENCE [LARGE SCALE GENOMIC DNA]</scope>
</reference>
<dbReference type="InterPro" id="IPR007394">
    <property type="entry name" value="UPF0122"/>
</dbReference>
<dbReference type="EMBL" id="LT934425">
    <property type="protein sequence ID" value="SOH02806.1"/>
    <property type="molecule type" value="Genomic_DNA"/>
</dbReference>
<dbReference type="AlphaFoldDB" id="A0A2C9CAS9"/>
<organism evidence="4 5">
    <name type="scientific">Kuenenia stuttgartiensis</name>
    <dbReference type="NCBI Taxonomy" id="174633"/>
    <lineage>
        <taxon>Bacteria</taxon>
        <taxon>Pseudomonadati</taxon>
        <taxon>Planctomycetota</taxon>
        <taxon>Candidatus Brocadiia</taxon>
        <taxon>Candidatus Brocadiales</taxon>
        <taxon>Candidatus Brocadiaceae</taxon>
        <taxon>Candidatus Kuenenia</taxon>
    </lineage>
</organism>
<dbReference type="InterPro" id="IPR013324">
    <property type="entry name" value="RNA_pol_sigma_r3/r4-like"/>
</dbReference>